<evidence type="ECO:0000256" key="1">
    <source>
        <dbReference type="ARBA" id="ARBA00010951"/>
    </source>
</evidence>
<dbReference type="PIRSF" id="PIRSF000808">
    <property type="entry name" value="GalT"/>
    <property type="match status" value="1"/>
</dbReference>
<evidence type="ECO:0000256" key="7">
    <source>
        <dbReference type="ARBA" id="ARBA00023277"/>
    </source>
</evidence>
<gene>
    <name evidence="14" type="primary">galT</name>
    <name evidence="14" type="ORF">E6G98_09585</name>
    <name evidence="13" type="ORF">E6G99_10535</name>
</gene>
<evidence type="ECO:0000256" key="5">
    <source>
        <dbReference type="ARBA" id="ARBA00022833"/>
    </source>
</evidence>
<feature type="binding site" evidence="10">
    <location>
        <position position="113"/>
    </location>
    <ligand>
        <name>Zn(2+)</name>
        <dbReference type="ChEBI" id="CHEBI:29105"/>
    </ligand>
</feature>
<reference evidence="15 16" key="1">
    <citation type="journal article" date="2019" name="Nat. Microbiol.">
        <title>Mediterranean grassland soil C-N compound turnover is dependent on rainfall and depth, and is mediated by genomically divergent microorganisms.</title>
        <authorList>
            <person name="Diamond S."/>
            <person name="Andeer P.F."/>
            <person name="Li Z."/>
            <person name="Crits-Christoph A."/>
            <person name="Burstein D."/>
            <person name="Anantharaman K."/>
            <person name="Lane K.R."/>
            <person name="Thomas B.C."/>
            <person name="Pan C."/>
            <person name="Northen T.R."/>
            <person name="Banfield J.F."/>
        </authorList>
    </citation>
    <scope>NUCLEOTIDE SEQUENCE [LARGE SCALE GENOMIC DNA]</scope>
    <source>
        <strain evidence="14">NP_1</strain>
        <strain evidence="13">NP_2</strain>
    </source>
</reference>
<dbReference type="SUPFAM" id="SSF54197">
    <property type="entry name" value="HIT-like"/>
    <property type="match status" value="2"/>
</dbReference>
<evidence type="ECO:0000256" key="4">
    <source>
        <dbReference type="ARBA" id="ARBA00022723"/>
    </source>
</evidence>
<proteinExistence type="inferred from homology"/>
<keyword evidence="4 10" id="KW-0479">Metal-binding</keyword>
<protein>
    <recommendedName>
        <fullName evidence="8">Galactose-1-phosphate uridylyltransferase</fullName>
        <ecNumber evidence="8">2.7.7.12</ecNumber>
    </recommendedName>
</protein>
<dbReference type="InterPro" id="IPR053177">
    <property type="entry name" value="ADP-glucose_phosphorylase"/>
</dbReference>
<comment type="similarity">
    <text evidence="1">Belongs to the galactose-1-phosphate uridylyltransferase type 1 family.</text>
</comment>
<evidence type="ECO:0000256" key="10">
    <source>
        <dbReference type="PIRSR" id="PIRSR000808-3"/>
    </source>
</evidence>
<dbReference type="AlphaFoldDB" id="A0A537LN83"/>
<dbReference type="GO" id="GO:0008270">
    <property type="term" value="F:zinc ion binding"/>
    <property type="evidence" value="ECO:0007669"/>
    <property type="project" value="InterPro"/>
</dbReference>
<dbReference type="EMBL" id="VBAI01000159">
    <property type="protein sequence ID" value="TMJ09432.1"/>
    <property type="molecule type" value="Genomic_DNA"/>
</dbReference>
<comment type="cofactor">
    <cofactor evidence="10">
        <name>Zn(2+)</name>
        <dbReference type="ChEBI" id="CHEBI:29105"/>
    </cofactor>
    <text evidence="10">Binds 1 zinc ion per subunit.</text>
</comment>
<dbReference type="GO" id="GO:0008108">
    <property type="term" value="F:UDP-glucose:hexose-1-phosphate uridylyltransferase activity"/>
    <property type="evidence" value="ECO:0007669"/>
    <property type="project" value="UniProtKB-UniRule"/>
</dbReference>
<name>A0A537LN83_9BACT</name>
<dbReference type="UniPathway" id="UPA00214"/>
<feature type="binding site" evidence="10">
    <location>
        <position position="43"/>
    </location>
    <ligand>
        <name>Zn(2+)</name>
        <dbReference type="ChEBI" id="CHEBI:29105"/>
    </ligand>
</feature>
<keyword evidence="2 14" id="KW-0808">Transferase</keyword>
<feature type="binding site" evidence="10">
    <location>
        <position position="40"/>
    </location>
    <ligand>
        <name>Zn(2+)</name>
        <dbReference type="ChEBI" id="CHEBI:29105"/>
    </ligand>
</feature>
<dbReference type="GO" id="GO:0006012">
    <property type="term" value="P:galactose metabolic process"/>
    <property type="evidence" value="ECO:0007669"/>
    <property type="project" value="UniProtKB-UniRule"/>
</dbReference>
<evidence type="ECO:0000313" key="13">
    <source>
        <dbReference type="EMBL" id="TMJ04371.1"/>
    </source>
</evidence>
<keyword evidence="7" id="KW-0119">Carbohydrate metabolism</keyword>
<dbReference type="Gene3D" id="3.30.428.10">
    <property type="entry name" value="HIT-like"/>
    <property type="match status" value="2"/>
</dbReference>
<keyword evidence="3 14" id="KW-0548">Nucleotidyltransferase</keyword>
<evidence type="ECO:0000313" key="16">
    <source>
        <dbReference type="Proteomes" id="UP000318661"/>
    </source>
</evidence>
<dbReference type="PANTHER" id="PTHR42763:SF1">
    <property type="entry name" value="UDP-GLUCOSE--HEXOSE-1-PHOSPHATE URIDYLYLTRANSFERASE"/>
    <property type="match status" value="1"/>
</dbReference>
<dbReference type="InterPro" id="IPR005849">
    <property type="entry name" value="GalP_Utransf_N"/>
</dbReference>
<dbReference type="NCBIfam" id="TIGR00209">
    <property type="entry name" value="galT_1"/>
    <property type="match status" value="1"/>
</dbReference>
<keyword evidence="5 10" id="KW-0862">Zinc</keyword>
<evidence type="ECO:0000256" key="2">
    <source>
        <dbReference type="ARBA" id="ARBA00022679"/>
    </source>
</evidence>
<evidence type="ECO:0000256" key="11">
    <source>
        <dbReference type="PROSITE-ProRule" id="PRU00464"/>
    </source>
</evidence>
<dbReference type="Pfam" id="PF02744">
    <property type="entry name" value="GalP_UDP_tr_C"/>
    <property type="match status" value="1"/>
</dbReference>
<dbReference type="InterPro" id="IPR036265">
    <property type="entry name" value="HIT-like_sf"/>
</dbReference>
<comment type="caution">
    <text evidence="14">The sequence shown here is derived from an EMBL/GenBank/DDBJ whole genome shotgun (WGS) entry which is preliminary data.</text>
</comment>
<keyword evidence="6" id="KW-0299">Galactose metabolism</keyword>
<dbReference type="InterPro" id="IPR001937">
    <property type="entry name" value="GalP_UDPtransf1"/>
</dbReference>
<feature type="domain" description="HIT" evidence="12">
    <location>
        <begin position="197"/>
        <end position="308"/>
    </location>
</feature>
<dbReference type="Proteomes" id="UP000318661">
    <property type="component" value="Unassembled WGS sequence"/>
</dbReference>
<dbReference type="Proteomes" id="UP000315217">
    <property type="component" value="Unassembled WGS sequence"/>
</dbReference>
<accession>A0A537LN83</accession>
<evidence type="ECO:0000256" key="3">
    <source>
        <dbReference type="ARBA" id="ARBA00022695"/>
    </source>
</evidence>
<dbReference type="Pfam" id="PF01087">
    <property type="entry name" value="GalP_UDP_transf"/>
    <property type="match status" value="1"/>
</dbReference>
<evidence type="ECO:0000256" key="8">
    <source>
        <dbReference type="NCBIfam" id="TIGR00209"/>
    </source>
</evidence>
<dbReference type="EC" id="2.7.7.12" evidence="8"/>
<evidence type="ECO:0000256" key="9">
    <source>
        <dbReference type="PIRSR" id="PIRSR000808-1"/>
    </source>
</evidence>
<sequence>MPELRKDPISRRWVIIATERAARPTDFKHEGIEVNDLDRCPFCEGREDRTPPEIYAVRAAGTAPNGKGWTVRVVSNKFPALRIEGSTQRTKVGLFTRMDGVGAHEVIIEATDHHTHLGLLPVEHVVQIIRAYLQRYRDLRGDARFEYALLFRNHGRTAGASLSHPHSQLIALPVVPKRVAEELDAAERHFGQHGVCIYCAILEQEQQGRDRLIFENEAFVALAPYASRFPFETLILPKRHEADFGALPPDQERLLAQALREMLHRLHICLDNPPYNFIIHTLPYRSEAKHAHHWHVEIMPRLTQVAGFEWGSGFYINPVVPEEAARYLREAIPAPMPVGPVSAGRPHGEVGDRMRDS</sequence>
<dbReference type="PANTHER" id="PTHR42763">
    <property type="entry name" value="ADP-GLUCOSE PHOSPHORYLASE"/>
    <property type="match status" value="1"/>
</dbReference>
<evidence type="ECO:0000259" key="12">
    <source>
        <dbReference type="PROSITE" id="PS51084"/>
    </source>
</evidence>
<dbReference type="PROSITE" id="PS51084">
    <property type="entry name" value="HIT_2"/>
    <property type="match status" value="1"/>
</dbReference>
<evidence type="ECO:0000256" key="6">
    <source>
        <dbReference type="ARBA" id="ARBA00023144"/>
    </source>
</evidence>
<dbReference type="EMBL" id="VBAJ01000268">
    <property type="protein sequence ID" value="TMJ04371.1"/>
    <property type="molecule type" value="Genomic_DNA"/>
</dbReference>
<evidence type="ECO:0000313" key="15">
    <source>
        <dbReference type="Proteomes" id="UP000315217"/>
    </source>
</evidence>
<organism evidence="14 15">
    <name type="scientific">Candidatus Segetimicrobium genomatis</name>
    <dbReference type="NCBI Taxonomy" id="2569760"/>
    <lineage>
        <taxon>Bacteria</taxon>
        <taxon>Bacillati</taxon>
        <taxon>Candidatus Sysuimicrobiota</taxon>
        <taxon>Candidatus Sysuimicrobiia</taxon>
        <taxon>Candidatus Sysuimicrobiales</taxon>
        <taxon>Candidatus Segetimicrobiaceae</taxon>
        <taxon>Candidatus Segetimicrobium</taxon>
    </lineage>
</organism>
<evidence type="ECO:0000313" key="14">
    <source>
        <dbReference type="EMBL" id="TMJ09432.1"/>
    </source>
</evidence>
<comment type="caution">
    <text evidence="11">Lacks conserved residue(s) required for the propagation of feature annotation.</text>
</comment>
<feature type="active site" description="Tele-UMP-histidine intermediate" evidence="9">
    <location>
        <position position="166"/>
    </location>
</feature>
<dbReference type="InterPro" id="IPR011146">
    <property type="entry name" value="HIT-like"/>
</dbReference>
<dbReference type="InterPro" id="IPR005850">
    <property type="entry name" value="GalP_Utransf_C"/>
</dbReference>
<feature type="binding site" evidence="10">
    <location>
        <position position="164"/>
    </location>
    <ligand>
        <name>Zn(2+)</name>
        <dbReference type="ChEBI" id="CHEBI:29105"/>
    </ligand>
</feature>